<dbReference type="InterPro" id="IPR032675">
    <property type="entry name" value="LRR_dom_sf"/>
</dbReference>
<comment type="caution">
    <text evidence="6">The sequence shown here is derived from an EMBL/GenBank/DDBJ whole genome shotgun (WGS) entry which is preliminary data.</text>
</comment>
<dbReference type="Proteomes" id="UP001390963">
    <property type="component" value="Unassembled WGS sequence"/>
</dbReference>
<keyword evidence="1" id="KW-0433">Leucine-rich repeat</keyword>
<evidence type="ECO:0000313" key="9">
    <source>
        <dbReference type="Proteomes" id="UP001390963"/>
    </source>
</evidence>
<dbReference type="EMBL" id="JBANCF010000001">
    <property type="protein sequence ID" value="MEM0572298.1"/>
    <property type="molecule type" value="Genomic_DNA"/>
</dbReference>
<name>A0AB35YN12_9FLAO</name>
<dbReference type="RefSeq" id="WP_279447834.1">
    <property type="nucleotide sequence ID" value="NZ_JAZBJM010000001.1"/>
</dbReference>
<dbReference type="PANTHER" id="PTHR47566:SF1">
    <property type="entry name" value="PROTEIN NUD1"/>
    <property type="match status" value="1"/>
</dbReference>
<evidence type="ECO:0000259" key="5">
    <source>
        <dbReference type="Pfam" id="PF18962"/>
    </source>
</evidence>
<dbReference type="GO" id="GO:0035591">
    <property type="term" value="F:signaling adaptor activity"/>
    <property type="evidence" value="ECO:0007669"/>
    <property type="project" value="TreeGrafter"/>
</dbReference>
<dbReference type="Pfam" id="PF18962">
    <property type="entry name" value="Por_Secre_tail"/>
    <property type="match status" value="1"/>
</dbReference>
<proteinExistence type="predicted"/>
<dbReference type="Proteomes" id="UP001388259">
    <property type="component" value="Unassembled WGS sequence"/>
</dbReference>
<evidence type="ECO:0000313" key="8">
    <source>
        <dbReference type="Proteomes" id="UP001388259"/>
    </source>
</evidence>
<dbReference type="NCBIfam" id="TIGR04183">
    <property type="entry name" value="Por_Secre_tail"/>
    <property type="match status" value="1"/>
</dbReference>
<dbReference type="PANTHER" id="PTHR47566">
    <property type="match status" value="1"/>
</dbReference>
<evidence type="ECO:0000256" key="2">
    <source>
        <dbReference type="ARBA" id="ARBA00022729"/>
    </source>
</evidence>
<dbReference type="EMBL" id="JAZBJM010000001">
    <property type="protein sequence ID" value="MEM0516961.1"/>
    <property type="molecule type" value="Genomic_DNA"/>
</dbReference>
<feature type="domain" description="Secretion system C-terminal sorting" evidence="5">
    <location>
        <begin position="306"/>
        <end position="374"/>
    </location>
</feature>
<keyword evidence="9" id="KW-1185">Reference proteome</keyword>
<accession>A0AB35YN12</accession>
<gene>
    <name evidence="7" type="ORF">VZD24_02105</name>
    <name evidence="6" type="ORF">VZD85_01255</name>
</gene>
<keyword evidence="2 4" id="KW-0732">Signal</keyword>
<dbReference type="Gene3D" id="3.80.10.10">
    <property type="entry name" value="Ribonuclease Inhibitor"/>
    <property type="match status" value="1"/>
</dbReference>
<reference evidence="6 9" key="1">
    <citation type="submission" date="2024-01" db="EMBL/GenBank/DDBJ databases">
        <title>Aequorivita flavus sp. nov., isolated from deep-sea sediment.</title>
        <authorList>
            <person name="Chen X."/>
        </authorList>
    </citation>
    <scope>NUCLEOTIDE SEQUENCE</scope>
    <source>
        <strain evidence="6">MCCC 1A16923</strain>
        <strain evidence="7 9">MCCC 1A16935</strain>
    </source>
</reference>
<organism evidence="6 8">
    <name type="scientific">Aequorivita flava</name>
    <dbReference type="NCBI Taxonomy" id="3114371"/>
    <lineage>
        <taxon>Bacteria</taxon>
        <taxon>Pseudomonadati</taxon>
        <taxon>Bacteroidota</taxon>
        <taxon>Flavobacteriia</taxon>
        <taxon>Flavobacteriales</taxon>
        <taxon>Flavobacteriaceae</taxon>
        <taxon>Aequorivita</taxon>
    </lineage>
</organism>
<evidence type="ECO:0000313" key="6">
    <source>
        <dbReference type="EMBL" id="MEM0516961.1"/>
    </source>
</evidence>
<dbReference type="SUPFAM" id="SSF52058">
    <property type="entry name" value="L domain-like"/>
    <property type="match status" value="1"/>
</dbReference>
<protein>
    <submittedName>
        <fullName evidence="6">T9SS type A sorting domain-containing protein</fullName>
    </submittedName>
</protein>
<dbReference type="AlphaFoldDB" id="A0AB35YN12"/>
<evidence type="ECO:0000256" key="3">
    <source>
        <dbReference type="ARBA" id="ARBA00022737"/>
    </source>
</evidence>
<dbReference type="InterPro" id="IPR052574">
    <property type="entry name" value="CDIRP"/>
</dbReference>
<dbReference type="InterPro" id="IPR026444">
    <property type="entry name" value="Secre_tail"/>
</dbReference>
<feature type="chain" id="PRO_5044321862" evidence="4">
    <location>
        <begin position="24"/>
        <end position="375"/>
    </location>
</feature>
<feature type="signal peptide" evidence="4">
    <location>
        <begin position="1"/>
        <end position="23"/>
    </location>
</feature>
<evidence type="ECO:0000256" key="4">
    <source>
        <dbReference type="SAM" id="SignalP"/>
    </source>
</evidence>
<evidence type="ECO:0000313" key="7">
    <source>
        <dbReference type="EMBL" id="MEM0572298.1"/>
    </source>
</evidence>
<keyword evidence="3" id="KW-0677">Repeat</keyword>
<sequence length="375" mass="41379">MKKSILFFLFLATTMVCYPQYTAVPDPNFEDFLEANGMGDGVPGNGQVLTANIENVITLDLDSQIGVTDLTGIEDFIALEWLDISYNLVEQVDLSQNSMLKTLGCTFNPLTSLDLSSNTHLEWLSCQGSQLTSLLLNSQMLVVVECFENYLTSLDLSNVPSLIEIDCSQNQISALDLSQNLFLEVLSCSSNNIASLDTSNNPELFYLVCGRNDIESLDLTQNPALTLLLAPFMPPLNHLDLRNGNNENIGSFNVYGTDNLQCIFVDDASATYLDDWYKDPFTTFVNNEAECDALGNQEFVMAPFKIFPNPAKTYFNISSKVEGEYSLISVQGKIVRSGTLNVGLSRIPVEGFLSGLYFLRVSTVNGTTTEKIVVQ</sequence>
<evidence type="ECO:0000256" key="1">
    <source>
        <dbReference type="ARBA" id="ARBA00022614"/>
    </source>
</evidence>